<evidence type="ECO:0000256" key="3">
    <source>
        <dbReference type="ARBA" id="ARBA00022801"/>
    </source>
</evidence>
<dbReference type="OrthoDB" id="9783294at2"/>
<dbReference type="AlphaFoldDB" id="A0A326U8R3"/>
<comment type="cofactor">
    <cofactor evidence="1">
        <name>Zn(2+)</name>
        <dbReference type="ChEBI" id="CHEBI:29105"/>
    </cofactor>
</comment>
<dbReference type="PROSITE" id="PS00758">
    <property type="entry name" value="ARGE_DAPE_CPG2_1"/>
    <property type="match status" value="1"/>
</dbReference>
<dbReference type="Gene3D" id="3.40.630.10">
    <property type="entry name" value="Zn peptidases"/>
    <property type="match status" value="1"/>
</dbReference>
<evidence type="ECO:0000313" key="7">
    <source>
        <dbReference type="Proteomes" id="UP000248806"/>
    </source>
</evidence>
<dbReference type="Pfam" id="PF07687">
    <property type="entry name" value="M20_dimer"/>
    <property type="match status" value="1"/>
</dbReference>
<dbReference type="GO" id="GO:0016787">
    <property type="term" value="F:hydrolase activity"/>
    <property type="evidence" value="ECO:0007669"/>
    <property type="project" value="UniProtKB-KW"/>
</dbReference>
<keyword evidence="3" id="KW-0378">Hydrolase</keyword>
<dbReference type="InterPro" id="IPR001261">
    <property type="entry name" value="ArgE/DapE_CS"/>
</dbReference>
<dbReference type="GO" id="GO:0046872">
    <property type="term" value="F:metal ion binding"/>
    <property type="evidence" value="ECO:0007669"/>
    <property type="project" value="UniProtKB-KW"/>
</dbReference>
<gene>
    <name evidence="6" type="ORF">EI42_02629</name>
</gene>
<protein>
    <submittedName>
        <fullName evidence="6">Acetylornithine deacetylase/succinyl-diaminopimelate desuccinylase-like protein</fullName>
    </submittedName>
</protein>
<dbReference type="SUPFAM" id="SSF55031">
    <property type="entry name" value="Bacterial exopeptidase dimerisation domain"/>
    <property type="match status" value="1"/>
</dbReference>
<evidence type="ECO:0000256" key="2">
    <source>
        <dbReference type="ARBA" id="ARBA00022723"/>
    </source>
</evidence>
<dbReference type="SUPFAM" id="SSF53187">
    <property type="entry name" value="Zn-dependent exopeptidases"/>
    <property type="match status" value="1"/>
</dbReference>
<organism evidence="6 7">
    <name type="scientific">Thermosporothrix hazakensis</name>
    <dbReference type="NCBI Taxonomy" id="644383"/>
    <lineage>
        <taxon>Bacteria</taxon>
        <taxon>Bacillati</taxon>
        <taxon>Chloroflexota</taxon>
        <taxon>Ktedonobacteria</taxon>
        <taxon>Ktedonobacterales</taxon>
        <taxon>Thermosporotrichaceae</taxon>
        <taxon>Thermosporothrix</taxon>
    </lineage>
</organism>
<evidence type="ECO:0000259" key="5">
    <source>
        <dbReference type="Pfam" id="PF07687"/>
    </source>
</evidence>
<proteinExistence type="predicted"/>
<evidence type="ECO:0000256" key="1">
    <source>
        <dbReference type="ARBA" id="ARBA00001947"/>
    </source>
</evidence>
<dbReference type="RefSeq" id="WP_111322558.1">
    <property type="nucleotide sequence ID" value="NZ_BIFX01000001.1"/>
</dbReference>
<dbReference type="PANTHER" id="PTHR43808:SF17">
    <property type="entry name" value="PEPTIDASE M20"/>
    <property type="match status" value="1"/>
</dbReference>
<dbReference type="Pfam" id="PF01546">
    <property type="entry name" value="Peptidase_M20"/>
    <property type="match status" value="1"/>
</dbReference>
<dbReference type="InterPro" id="IPR002933">
    <property type="entry name" value="Peptidase_M20"/>
</dbReference>
<reference evidence="6 7" key="1">
    <citation type="submission" date="2018-06" db="EMBL/GenBank/DDBJ databases">
        <title>Genomic Encyclopedia of Archaeal and Bacterial Type Strains, Phase II (KMG-II): from individual species to whole genera.</title>
        <authorList>
            <person name="Goeker M."/>
        </authorList>
    </citation>
    <scope>NUCLEOTIDE SEQUENCE [LARGE SCALE GENOMIC DNA]</scope>
    <source>
        <strain evidence="6 7">ATCC BAA-1881</strain>
    </source>
</reference>
<dbReference type="InterPro" id="IPR036264">
    <property type="entry name" value="Bact_exopeptidase_dim_dom"/>
</dbReference>
<comment type="caution">
    <text evidence="6">The sequence shown here is derived from an EMBL/GenBank/DDBJ whole genome shotgun (WGS) entry which is preliminary data.</text>
</comment>
<feature type="domain" description="Peptidase M20 dimerisation" evidence="5">
    <location>
        <begin position="182"/>
        <end position="280"/>
    </location>
</feature>
<dbReference type="Gene3D" id="3.30.70.360">
    <property type="match status" value="1"/>
</dbReference>
<dbReference type="InterPro" id="IPR011650">
    <property type="entry name" value="Peptidase_M20_dimer"/>
</dbReference>
<keyword evidence="7" id="KW-1185">Reference proteome</keyword>
<name>A0A326U8R3_THEHA</name>
<dbReference type="PANTHER" id="PTHR43808">
    <property type="entry name" value="ACETYLORNITHINE DEACETYLASE"/>
    <property type="match status" value="1"/>
</dbReference>
<sequence length="380" mass="40479">MSLTESQLEHIRSRAQAYLEQVVETGIQICAIPAPTGAEGKRAEFVASLFRERGYEPEIDALQNVYVRRKGRHPGPIVMLLAHLDTVFPAETSLNVVREGDILRGPGIGDNSLSVASLLATLDMLDELKLETEGDLLFVADVGEEGLGNLCGARTAVDRFRETLGAVLVIDGSLGYVVHEAVGSKRWRITVKGPGGHSYGAFGTASAIHGLAHLIVGITSLEIPEEPKTTYNVGVIEGGTSVNTIAAEASALLDMRSTDPAALQALADQVQAIVKRTAKDGLQTEITVLGERPAGRRQRTDPLVQLAASTLRWLGMEPRFTSSSTDANIPINYGIPAVCVGVTQGHKAHTVEEWVTISPLGTGLAQVVRLAIEASSLVKK</sequence>
<dbReference type="Proteomes" id="UP000248806">
    <property type="component" value="Unassembled WGS sequence"/>
</dbReference>
<dbReference type="InterPro" id="IPR050072">
    <property type="entry name" value="Peptidase_M20A"/>
</dbReference>
<dbReference type="EMBL" id="QKUF01000007">
    <property type="protein sequence ID" value="PZW30655.1"/>
    <property type="molecule type" value="Genomic_DNA"/>
</dbReference>
<evidence type="ECO:0000313" key="6">
    <source>
        <dbReference type="EMBL" id="PZW30655.1"/>
    </source>
</evidence>
<keyword evidence="2" id="KW-0479">Metal-binding</keyword>
<keyword evidence="4" id="KW-0862">Zinc</keyword>
<evidence type="ECO:0000256" key="4">
    <source>
        <dbReference type="ARBA" id="ARBA00022833"/>
    </source>
</evidence>
<accession>A0A326U8R3</accession>